<reference evidence="3" key="1">
    <citation type="submission" date="2017-06" db="EMBL/GenBank/DDBJ databases">
        <title>Herbaspirillum phytohormonus sp. nov., isolated from the root nodule of Robinia pseudoacacia in lead-zinc mine.</title>
        <authorList>
            <person name="Fan M."/>
            <person name="Lin Y."/>
        </authorList>
    </citation>
    <scope>NUCLEOTIDE SEQUENCE [LARGE SCALE GENOMIC DNA]</scope>
    <source>
        <strain evidence="3">SC-089</strain>
    </source>
</reference>
<keyword evidence="3" id="KW-1185">Reference proteome</keyword>
<feature type="domain" description="Uracil-DNA glycosylase-like" evidence="1">
    <location>
        <begin position="38"/>
        <end position="205"/>
    </location>
</feature>
<comment type="caution">
    <text evidence="2">The sequence shown here is derived from an EMBL/GenBank/DDBJ whole genome shotgun (WGS) entry which is preliminary data.</text>
</comment>
<evidence type="ECO:0000313" key="3">
    <source>
        <dbReference type="Proteomes" id="UP000214603"/>
    </source>
</evidence>
<dbReference type="InterPro" id="IPR047124">
    <property type="entry name" value="HI_0220.2"/>
</dbReference>
<dbReference type="Proteomes" id="UP000214603">
    <property type="component" value="Unassembled WGS sequence"/>
</dbReference>
<name>A0A225MYM7_9BURK</name>
<dbReference type="Pfam" id="PF03167">
    <property type="entry name" value="UDG"/>
    <property type="match status" value="1"/>
</dbReference>
<dbReference type="SMART" id="SM00987">
    <property type="entry name" value="UreE_C"/>
    <property type="match status" value="1"/>
</dbReference>
<evidence type="ECO:0000259" key="1">
    <source>
        <dbReference type="SMART" id="SM00986"/>
    </source>
</evidence>
<gene>
    <name evidence="2" type="ORF">CEY11_00290</name>
</gene>
<dbReference type="PANTHER" id="PTHR42160:SF1">
    <property type="entry name" value="URACIL-DNA GLYCOSYLASE SUPERFAMILY PROTEIN"/>
    <property type="match status" value="1"/>
</dbReference>
<dbReference type="OrthoDB" id="9789139at2"/>
<organism evidence="2 3">
    <name type="scientific">Candidimonas nitroreducens</name>
    <dbReference type="NCBI Taxonomy" id="683354"/>
    <lineage>
        <taxon>Bacteria</taxon>
        <taxon>Pseudomonadati</taxon>
        <taxon>Pseudomonadota</taxon>
        <taxon>Betaproteobacteria</taxon>
        <taxon>Burkholderiales</taxon>
        <taxon>Alcaligenaceae</taxon>
        <taxon>Candidimonas</taxon>
    </lineage>
</organism>
<dbReference type="PANTHER" id="PTHR42160">
    <property type="entry name" value="URACIL-DNA GLYCOSYLASE SUPERFAMILY PROTEIN"/>
    <property type="match status" value="1"/>
</dbReference>
<dbReference type="AlphaFoldDB" id="A0A225MYM7"/>
<proteinExistence type="predicted"/>
<accession>A0A225MYM7</accession>
<dbReference type="InterPro" id="IPR036895">
    <property type="entry name" value="Uracil-DNA_glycosylase-like_sf"/>
</dbReference>
<protein>
    <submittedName>
        <fullName evidence="2">Uracil-DNA glycosylase</fullName>
    </submittedName>
</protein>
<evidence type="ECO:0000313" key="2">
    <source>
        <dbReference type="EMBL" id="OWT66224.1"/>
    </source>
</evidence>
<dbReference type="SMART" id="SM00986">
    <property type="entry name" value="UDG"/>
    <property type="match status" value="1"/>
</dbReference>
<dbReference type="SUPFAM" id="SSF52141">
    <property type="entry name" value="Uracil-DNA glycosylase-like"/>
    <property type="match status" value="1"/>
</dbReference>
<dbReference type="EMBL" id="NJIH01000001">
    <property type="protein sequence ID" value="OWT66224.1"/>
    <property type="molecule type" value="Genomic_DNA"/>
</dbReference>
<dbReference type="InterPro" id="IPR005122">
    <property type="entry name" value="Uracil-DNA_glycosylase-like"/>
</dbReference>
<sequence>MTKNKQSFEALLASIRACRACRDQPRYGSPLPHEPRPVVQVAQTARICIASQAPGARVHESGRPFNDRSGIRLRQWMGIEDSEFYDASRVAIVPMGFCFPGNKSDGSDLPPRRECAEIWREPLFAQLPNLTLLLLIGGYAQRWHLDRLAPGLPKRNVTDTVHSWRELRQTIPALHVFPLPHPSWHNQNWLKRNPWFEAEVLPVLRADVREALA</sequence>
<dbReference type="Gene3D" id="3.40.470.10">
    <property type="entry name" value="Uracil-DNA glycosylase-like domain"/>
    <property type="match status" value="1"/>
</dbReference>
<dbReference type="CDD" id="cd10033">
    <property type="entry name" value="UDG_like"/>
    <property type="match status" value="1"/>
</dbReference>